<protein>
    <submittedName>
        <fullName evidence="1">Uncharacterized protein</fullName>
    </submittedName>
</protein>
<comment type="caution">
    <text evidence="1">The sequence shown here is derived from an EMBL/GenBank/DDBJ whole genome shotgun (WGS) entry which is preliminary data.</text>
</comment>
<feature type="non-terminal residue" evidence="1">
    <location>
        <position position="1"/>
    </location>
</feature>
<evidence type="ECO:0000313" key="1">
    <source>
        <dbReference type="EMBL" id="KAJ8673430.1"/>
    </source>
</evidence>
<reference evidence="1" key="1">
    <citation type="submission" date="2023-04" db="EMBL/GenBank/DDBJ databases">
        <title>A chromosome-level genome assembly of the parasitoid wasp Eretmocerus hayati.</title>
        <authorList>
            <person name="Zhong Y."/>
            <person name="Liu S."/>
            <person name="Liu Y."/>
        </authorList>
    </citation>
    <scope>NUCLEOTIDE SEQUENCE</scope>
    <source>
        <strain evidence="1">ZJU_SS_LIU_2023</strain>
    </source>
</reference>
<keyword evidence="2" id="KW-1185">Reference proteome</keyword>
<organism evidence="1 2">
    <name type="scientific">Eretmocerus hayati</name>
    <dbReference type="NCBI Taxonomy" id="131215"/>
    <lineage>
        <taxon>Eukaryota</taxon>
        <taxon>Metazoa</taxon>
        <taxon>Ecdysozoa</taxon>
        <taxon>Arthropoda</taxon>
        <taxon>Hexapoda</taxon>
        <taxon>Insecta</taxon>
        <taxon>Pterygota</taxon>
        <taxon>Neoptera</taxon>
        <taxon>Endopterygota</taxon>
        <taxon>Hymenoptera</taxon>
        <taxon>Apocrita</taxon>
        <taxon>Proctotrupomorpha</taxon>
        <taxon>Chalcidoidea</taxon>
        <taxon>Aphelinidae</taxon>
        <taxon>Aphelininae</taxon>
        <taxon>Eretmocerus</taxon>
    </lineage>
</organism>
<dbReference type="Proteomes" id="UP001239111">
    <property type="component" value="Chromosome 3"/>
</dbReference>
<sequence>RRKRAMGPSLAVTLSCCCCLAILICQVSARSDGAPESTCQDLFPQHGQEPQQSDPPYQIFTSPGVRKIRLFVGSDRGTAYQGFIIHARDVNTGELVGEFINLPQNDVRHLECTPGRKNAVTHIEPKNKLNLEFDWEFPEDYDGTIVFNSTICKTWDVFWVGVESSRISVSKRSIEIHSTPSPITYRPTTPPYYTPTTEQTENKKEEFYAGCGSTKNCFGIPDNCVDQRNCMAAAAILVAGERYIFELQTTNTDAKYVAIGLSDDDKMGDDSVVECVNNNEQISLHMSWNDGKKNFREPTLDEAVRLTNGSVRDGTIYCRFERKKVTQVRGKTFDLVAKPYNLLIAVGSVAEKNRVGYHDLGRSSSSEPKLLADVGRLASASDLLTRLHGALMLVSWLGTASVGMLLARYYRQTWVNSQFCGKDQWFAWHRMFMFLTWVMTIAAFILIMVELGEWSSATNHASFGLATIILCFIQPFMAAMRPHPGSSKRALFNWIHWLVGNAAHICAIVAIFFAVRLSKAKLPEWVDWIIVAYVAFHVLTHVFLTFAGCASDRQGSHRVNSFPMKDVHTRNSMTHQDVKKDAPHSGLRKLVFSLYFLVVAALVTSLVLIVVFAPINESWDNFANKML</sequence>
<gene>
    <name evidence="1" type="ORF">QAD02_004692</name>
</gene>
<proteinExistence type="predicted"/>
<evidence type="ECO:0000313" key="2">
    <source>
        <dbReference type="Proteomes" id="UP001239111"/>
    </source>
</evidence>
<name>A0ACC2NQF7_9HYME</name>
<dbReference type="EMBL" id="CM056743">
    <property type="protein sequence ID" value="KAJ8673430.1"/>
    <property type="molecule type" value="Genomic_DNA"/>
</dbReference>
<accession>A0ACC2NQF7</accession>